<proteinExistence type="predicted"/>
<dbReference type="InterPro" id="IPR011990">
    <property type="entry name" value="TPR-like_helical_dom_sf"/>
</dbReference>
<feature type="repeat" description="PPR" evidence="2">
    <location>
        <begin position="743"/>
        <end position="777"/>
    </location>
</feature>
<organism evidence="4 5">
    <name type="scientific">Brassica napus</name>
    <name type="common">Rape</name>
    <dbReference type="NCBI Taxonomy" id="3708"/>
    <lineage>
        <taxon>Eukaryota</taxon>
        <taxon>Viridiplantae</taxon>
        <taxon>Streptophyta</taxon>
        <taxon>Embryophyta</taxon>
        <taxon>Tracheophyta</taxon>
        <taxon>Spermatophyta</taxon>
        <taxon>Magnoliopsida</taxon>
        <taxon>eudicotyledons</taxon>
        <taxon>Gunneridae</taxon>
        <taxon>Pentapetalae</taxon>
        <taxon>rosids</taxon>
        <taxon>malvids</taxon>
        <taxon>Brassicales</taxon>
        <taxon>Brassicaceae</taxon>
        <taxon>Brassiceae</taxon>
        <taxon>Brassica</taxon>
    </lineage>
</organism>
<dbReference type="NCBIfam" id="TIGR00756">
    <property type="entry name" value="PPR"/>
    <property type="match status" value="6"/>
</dbReference>
<dbReference type="InterPro" id="IPR046848">
    <property type="entry name" value="E_motif"/>
</dbReference>
<dbReference type="Pfam" id="PF01535">
    <property type="entry name" value="PPR"/>
    <property type="match status" value="6"/>
</dbReference>
<keyword evidence="1" id="KW-0677">Repeat</keyword>
<sequence length="1057" mass="119777">PHTLKSSPVSPPDPKYTPSEVSRSKKSMGHVYGSSSESDPESEIGEIRIAIDVPVVERRRVADEYARRLVILCKDRTFYGCAAVLRLFFEVDTTEIEFVMPENLRFLRMTRAVVSLHNSLTEKIVSYRRVPVLSYFTDFVKQVNSISTTNFSFVYKECAKQGAVELGKQAHAHMILSGFRPTTFVLNCLLQVYTNSRDLLSASKLFDKMPVRDVVSWNTMINCYAKSKDMVKASSFFNTMPGRDVVSWNSMLSGYLQNGESFKSVEIFVDMGRAGVGFDCRTFAVILKACSCLEDSSLGMQIHGVVVRVGYEADVVAASALLDMYAKCKRFDESVRVFRGIPEKNSVSWSAVIAGCVQNNLLSLALVFFKEMQKVGGGVSQSIYASVLRSCAALSELRLGGQLHAHALKSDFAGDGIVRTATLDMYAKCDNMQDAQILFDKSENLNRQSYNAMITGYSQEEHGFKALLVFHRLMLTDLGFDEITHEQNGRGYETLSLFVSMLRSGIEPDEFTFGSVLKACAGGNGMEIHSNVVKLGMASNSSVGCSLIDMYSKCGMIEEAEKIHSRLLQELCVSWNSIISGYVTKEQSEDAQMLFTRMMEMGVAPDKFTYATVLDTCANLASAGLGKQIHAQVIKKELQSDVYVCSTLVDMYSKCGDLHDSRLMFEKALKRDFVTWNAMISGYAHHGKGEEAIKLFERMLLENIKPNHITFISILRACAHMGLVEKGLEYFYMMKTEYGLDPQLPHYSNMVDILGKSGKVEKALKLIREMPFEGDDVIWRTLLGVCAIHRNNVEIAEEATAALLRLDPQDSSAYTLLSNVYADAGMWEKVSDLRRSMRSFKLKKEPGCSWVELKDELHVFFIADKAHPRWEEIYDEIGLVYSEMKSFDDSSLVPEVEVQDQDQWRFASSSSWFFMVLSKMTIDCFMTNKRDMFARYLTTCPKLWTPMLLWIWQKPSYFLRLRLAQRTNVTRKINLNEKDTKRDLFYPATHDVPDNFHRSISFHAERIHMGSGDTVHIYLRKRPSNRLKMERITTNALIDVRKLQWSVLHCTRRAVTI</sequence>
<dbReference type="PROSITE" id="PS51375">
    <property type="entry name" value="PPR"/>
    <property type="match status" value="6"/>
</dbReference>
<dbReference type="InterPro" id="IPR046960">
    <property type="entry name" value="PPR_At4g14850-like_plant"/>
</dbReference>
<evidence type="ECO:0000313" key="5">
    <source>
        <dbReference type="Proteomes" id="UP000824890"/>
    </source>
</evidence>
<dbReference type="EMBL" id="JAGKQM010000011">
    <property type="protein sequence ID" value="KAH0905261.1"/>
    <property type="molecule type" value="Genomic_DNA"/>
</dbReference>
<dbReference type="PANTHER" id="PTHR47926">
    <property type="entry name" value="PENTATRICOPEPTIDE REPEAT-CONTAINING PROTEIN"/>
    <property type="match status" value="1"/>
</dbReference>
<feature type="repeat" description="PPR" evidence="2">
    <location>
        <begin position="345"/>
        <end position="379"/>
    </location>
</feature>
<evidence type="ECO:0000256" key="3">
    <source>
        <dbReference type="SAM" id="MobiDB-lite"/>
    </source>
</evidence>
<evidence type="ECO:0000313" key="4">
    <source>
        <dbReference type="EMBL" id="KAH0905261.1"/>
    </source>
</evidence>
<dbReference type="Proteomes" id="UP000824890">
    <property type="component" value="Unassembled WGS sequence"/>
</dbReference>
<protein>
    <recommendedName>
        <fullName evidence="6">Pentatricopeptide repeat-containing protein</fullName>
    </recommendedName>
</protein>
<feature type="repeat" description="PPR" evidence="2">
    <location>
        <begin position="213"/>
        <end position="247"/>
    </location>
</feature>
<evidence type="ECO:0000256" key="2">
    <source>
        <dbReference type="PROSITE-ProRule" id="PRU00708"/>
    </source>
</evidence>
<reference evidence="4 5" key="1">
    <citation type="submission" date="2021-05" db="EMBL/GenBank/DDBJ databases">
        <title>Genome Assembly of Synthetic Allotetraploid Brassica napus Reveals Homoeologous Exchanges between Subgenomes.</title>
        <authorList>
            <person name="Davis J.T."/>
        </authorList>
    </citation>
    <scope>NUCLEOTIDE SEQUENCE [LARGE SCALE GENOMIC DNA]</scope>
    <source>
        <strain evidence="5">cv. Da-Ae</strain>
        <tissue evidence="4">Seedling</tissue>
    </source>
</reference>
<name>A0ABQ8BK91_BRANA</name>
<feature type="non-terminal residue" evidence="4">
    <location>
        <position position="1"/>
    </location>
</feature>
<feature type="repeat" description="PPR" evidence="2">
    <location>
        <begin position="810"/>
        <end position="844"/>
    </location>
</feature>
<dbReference type="PANTHER" id="PTHR47926:SF406">
    <property type="entry name" value="REPEAT (PPR) SUPERFAMILY PROTEIN, PUTATIVE-RELATED"/>
    <property type="match status" value="1"/>
</dbReference>
<comment type="caution">
    <text evidence="4">The sequence shown here is derived from an EMBL/GenBank/DDBJ whole genome shotgun (WGS) entry which is preliminary data.</text>
</comment>
<dbReference type="SUPFAM" id="SSF48452">
    <property type="entry name" value="TPR-like"/>
    <property type="match status" value="1"/>
</dbReference>
<evidence type="ECO:0008006" key="6">
    <source>
        <dbReference type="Google" id="ProtNLM"/>
    </source>
</evidence>
<dbReference type="Pfam" id="PF20431">
    <property type="entry name" value="E_motif"/>
    <property type="match status" value="1"/>
</dbReference>
<feature type="repeat" description="PPR" evidence="2">
    <location>
        <begin position="672"/>
        <end position="706"/>
    </location>
</feature>
<keyword evidence="5" id="KW-1185">Reference proteome</keyword>
<dbReference type="InterPro" id="IPR002885">
    <property type="entry name" value="PPR_rpt"/>
</dbReference>
<gene>
    <name evidence="4" type="ORF">HID58_044764</name>
</gene>
<evidence type="ECO:0000256" key="1">
    <source>
        <dbReference type="ARBA" id="ARBA00022737"/>
    </source>
</evidence>
<feature type="repeat" description="PPR" evidence="2">
    <location>
        <begin position="571"/>
        <end position="605"/>
    </location>
</feature>
<accession>A0ABQ8BK91</accession>
<dbReference type="Gene3D" id="1.25.40.10">
    <property type="entry name" value="Tetratricopeptide repeat domain"/>
    <property type="match status" value="6"/>
</dbReference>
<feature type="region of interest" description="Disordered" evidence="3">
    <location>
        <begin position="1"/>
        <end position="40"/>
    </location>
</feature>
<dbReference type="Pfam" id="PF13041">
    <property type="entry name" value="PPR_2"/>
    <property type="match status" value="3"/>
</dbReference>